<evidence type="ECO:0000313" key="14">
    <source>
        <dbReference type="EMBL" id="CAK8687166.1"/>
    </source>
</evidence>
<accession>A0ABP0G8K6</accession>
<evidence type="ECO:0000256" key="3">
    <source>
        <dbReference type="ARBA" id="ARBA00012700"/>
    </source>
</evidence>
<evidence type="ECO:0000256" key="5">
    <source>
        <dbReference type="ARBA" id="ARBA00022602"/>
    </source>
</evidence>
<dbReference type="Gene3D" id="1.25.10.10">
    <property type="entry name" value="Leucine-rich Repeat Variant"/>
    <property type="match status" value="2"/>
</dbReference>
<organism evidence="14 15">
    <name type="scientific">Clavelina lepadiformis</name>
    <name type="common">Light-bulb sea squirt</name>
    <name type="synonym">Ascidia lepadiformis</name>
    <dbReference type="NCBI Taxonomy" id="159417"/>
    <lineage>
        <taxon>Eukaryota</taxon>
        <taxon>Metazoa</taxon>
        <taxon>Chordata</taxon>
        <taxon>Tunicata</taxon>
        <taxon>Ascidiacea</taxon>
        <taxon>Aplousobranchia</taxon>
        <taxon>Clavelinidae</taxon>
        <taxon>Clavelina</taxon>
    </lineage>
</organism>
<dbReference type="PANTHER" id="PTHR11129:SF1">
    <property type="entry name" value="PROTEIN FARNESYLTRANSFERASE_GERANYLGERANYLTRANSFERASE TYPE-1 SUBUNIT ALPHA"/>
    <property type="match status" value="1"/>
</dbReference>
<dbReference type="SUPFAM" id="SSF48371">
    <property type="entry name" value="ARM repeat"/>
    <property type="match status" value="1"/>
</dbReference>
<evidence type="ECO:0000256" key="10">
    <source>
        <dbReference type="ARBA" id="ARBA00041392"/>
    </source>
</evidence>
<dbReference type="Proteomes" id="UP001642483">
    <property type="component" value="Unassembled WGS sequence"/>
</dbReference>
<keyword evidence="15" id="KW-1185">Reference proteome</keyword>
<evidence type="ECO:0000256" key="13">
    <source>
        <dbReference type="ARBA" id="ARBA00043219"/>
    </source>
</evidence>
<dbReference type="Pfam" id="PF13513">
    <property type="entry name" value="HEAT_EZ"/>
    <property type="match status" value="1"/>
</dbReference>
<dbReference type="Gene3D" id="1.25.40.120">
    <property type="entry name" value="Protein prenylyltransferase"/>
    <property type="match status" value="1"/>
</dbReference>
<proteinExistence type="inferred from homology"/>
<reference evidence="14 15" key="1">
    <citation type="submission" date="2024-02" db="EMBL/GenBank/DDBJ databases">
        <authorList>
            <person name="Daric V."/>
            <person name="Darras S."/>
        </authorList>
    </citation>
    <scope>NUCLEOTIDE SEQUENCE [LARGE SCALE GENOMIC DNA]</scope>
</reference>
<comment type="cofactor">
    <cofactor evidence="1">
        <name>Mg(2+)</name>
        <dbReference type="ChEBI" id="CHEBI:18420"/>
    </cofactor>
</comment>
<gene>
    <name evidence="14" type="ORF">CVLEPA_LOCUS19241</name>
</gene>
<evidence type="ECO:0000256" key="9">
    <source>
        <dbReference type="ARBA" id="ARBA00040965"/>
    </source>
</evidence>
<dbReference type="InterPro" id="IPR011989">
    <property type="entry name" value="ARM-like"/>
</dbReference>
<dbReference type="EMBL" id="CAWYQH010000103">
    <property type="protein sequence ID" value="CAK8687166.1"/>
    <property type="molecule type" value="Genomic_DNA"/>
</dbReference>
<evidence type="ECO:0000256" key="2">
    <source>
        <dbReference type="ARBA" id="ARBA00006734"/>
    </source>
</evidence>
<comment type="similarity">
    <text evidence="2">Belongs to the protein prenyltransferase subunit alpha family.</text>
</comment>
<protein>
    <recommendedName>
        <fullName evidence="9">Protein farnesyltransferase/geranylgeranyltransferase type-1 subunit alpha</fullName>
        <ecNumber evidence="4">2.5.1.58</ecNumber>
        <ecNumber evidence="3">2.5.1.59</ecNumber>
    </recommendedName>
    <alternativeName>
        <fullName evidence="12">CAAX farnesyltransferase subunit alpha</fullName>
    </alternativeName>
    <alternativeName>
        <fullName evidence="11">FTase-alpha</fullName>
    </alternativeName>
    <alternativeName>
        <fullName evidence="10">Ras proteins prenyltransferase subunit alpha</fullName>
    </alternativeName>
    <alternativeName>
        <fullName evidence="13">Type I protein geranyl-geranyltransferase subunit alpha</fullName>
    </alternativeName>
</protein>
<dbReference type="SUPFAM" id="SSF48439">
    <property type="entry name" value="Protein prenylyltransferase"/>
    <property type="match status" value="1"/>
</dbReference>
<evidence type="ECO:0000256" key="7">
    <source>
        <dbReference type="ARBA" id="ARBA00022737"/>
    </source>
</evidence>
<evidence type="ECO:0000256" key="4">
    <source>
        <dbReference type="ARBA" id="ARBA00012702"/>
    </source>
</evidence>
<evidence type="ECO:0000256" key="8">
    <source>
        <dbReference type="ARBA" id="ARBA00022842"/>
    </source>
</evidence>
<name>A0ABP0G8K6_CLALP</name>
<sequence>MSDRQVDELDKLLQSEQKLERDKGIVHLKSFLKSSEKDKIAKVLLAKFQENASSSNDSTLWEALHGCLLGVRCIIDNSIRQDDGGSVVDEAITDFFHGFALKCLANPEVRVRTEAGELLGALCKLKGSEVYSKSSDIVLNLLHKDLKREIEGDLHEEGDGRGSPTTSNAANIFHESAGWRYLETSMKCLQCMIEGCGKTFNPYITQELLNLLFSALNHTNRFVRETGYNVCAAIVRCGQTDGVATSDSVLKYGDQFSKYLGKGLADNWSQVRLASSVAVRNFLLSFPGTEEQEKFFPDLIPRMCLNRYYIAEGVRIYSQETWRQISHGHGKDIVEKYISFVVDYYVEATQADNHAVREAACACISELATKIKPEAVRDHVNRLLDALLECFQDDSWPVRDAACIACGNFILSFASEAKVKRDLLYSLFLENLKDPIPSVREGAGAAVAKYTKVYGDEVLPIIIKEIQDGLEEVSNQPENSGRFTGLDKRPAQFGVVKNLHETSDPRHTDQQMYSCGSLAPKMGRGGRGGCSDCKFRRPSEPWERSDGCLYLIAELATYYPQKVTTLLPFITKALSYKQFSQHVVFLETTCKLLPTLASRIGKRAFKMHIETFFDAIFYALSSDVQLTVAAAQDCLIGLAKFLGASILRGRIENYNPHLIEQYDQIVMQRTQSPTFMTGKHSPTVMSGRLPPSFSVNAKMSSSSDEDDDYKFYRDRPEWSDVKPIPQNDGVAPVVQIAYSEKFKDVFDYFRAVLAADEKSERALELTQTAIDLNAANYTVWHYRRVILKALDKDVKKEMDFLSDIIVEQQKNYQVWHHRRALVEWSREHSEELEFTSKIINMDQKNYHAWQHRQWVIKEFDLWEGELDFVDTLINNDMRNNSAWNERYFIIQHTTGFTDEVVKQEIEYTTKKIDVITRNESAWSYLRGILQDRGLTWSSDLRTRATSWRAEGLKSPHLAAFLIDMYEEDLENKTCNKEKTLDVVKELCRELAEETDVVRRKYWNFVFQRMLKEYQAVS</sequence>
<dbReference type="EC" id="2.5.1.58" evidence="4"/>
<evidence type="ECO:0000256" key="1">
    <source>
        <dbReference type="ARBA" id="ARBA00001946"/>
    </source>
</evidence>
<keyword evidence="8" id="KW-0460">Magnesium</keyword>
<dbReference type="EC" id="2.5.1.59" evidence="3"/>
<dbReference type="InterPro" id="IPR002088">
    <property type="entry name" value="Prenyl_trans_a"/>
</dbReference>
<keyword evidence="6" id="KW-0808">Transferase</keyword>
<comment type="caution">
    <text evidence="14">The sequence shown here is derived from an EMBL/GenBank/DDBJ whole genome shotgun (WGS) entry which is preliminary data.</text>
</comment>
<evidence type="ECO:0000256" key="12">
    <source>
        <dbReference type="ARBA" id="ARBA00043086"/>
    </source>
</evidence>
<keyword evidence="5" id="KW-0637">Prenyltransferase</keyword>
<keyword evidence="7" id="KW-0677">Repeat</keyword>
<evidence type="ECO:0000313" key="15">
    <source>
        <dbReference type="Proteomes" id="UP001642483"/>
    </source>
</evidence>
<dbReference type="InterPro" id="IPR016024">
    <property type="entry name" value="ARM-type_fold"/>
</dbReference>
<evidence type="ECO:0000256" key="6">
    <source>
        <dbReference type="ARBA" id="ARBA00022679"/>
    </source>
</evidence>
<dbReference type="PANTHER" id="PTHR11129">
    <property type="entry name" value="PROTEIN FARNESYLTRANSFERASE ALPHA SUBUNIT/RAB GERANYLGERANYL TRANSFERASE ALPHA SUBUNIT"/>
    <property type="match status" value="1"/>
</dbReference>
<dbReference type="Pfam" id="PF01239">
    <property type="entry name" value="PPTA"/>
    <property type="match status" value="5"/>
</dbReference>
<evidence type="ECO:0000256" key="11">
    <source>
        <dbReference type="ARBA" id="ARBA00042436"/>
    </source>
</evidence>
<dbReference type="PROSITE" id="PS51147">
    <property type="entry name" value="PFTA"/>
    <property type="match status" value="5"/>
</dbReference>